<dbReference type="AlphaFoldDB" id="A0A1X7JMY2"/>
<feature type="transmembrane region" description="Helical" evidence="4">
    <location>
        <begin position="34"/>
        <end position="54"/>
    </location>
</feature>
<dbReference type="PANTHER" id="PTHR43547">
    <property type="entry name" value="TWO-COMPONENT HISTIDINE KINASE"/>
    <property type="match status" value="1"/>
</dbReference>
<protein>
    <recommendedName>
        <fullName evidence="2">histidine kinase</fullName>
        <ecNumber evidence="2">2.7.13.3</ecNumber>
    </recommendedName>
</protein>
<evidence type="ECO:0000256" key="1">
    <source>
        <dbReference type="ARBA" id="ARBA00000085"/>
    </source>
</evidence>
<keyword evidence="7" id="KW-1185">Reference proteome</keyword>
<dbReference type="PRINTS" id="PR00344">
    <property type="entry name" value="BCTRLSENSOR"/>
</dbReference>
<keyword evidence="6" id="KW-0418">Kinase</keyword>
<keyword evidence="4" id="KW-0472">Membrane</keyword>
<dbReference type="PROSITE" id="PS50109">
    <property type="entry name" value="HIS_KIN"/>
    <property type="match status" value="1"/>
</dbReference>
<feature type="domain" description="Histidine kinase" evidence="5">
    <location>
        <begin position="231"/>
        <end position="443"/>
    </location>
</feature>
<proteinExistence type="predicted"/>
<dbReference type="InterPro" id="IPR003594">
    <property type="entry name" value="HATPase_dom"/>
</dbReference>
<evidence type="ECO:0000256" key="4">
    <source>
        <dbReference type="SAM" id="Phobius"/>
    </source>
</evidence>
<dbReference type="Proteomes" id="UP000192980">
    <property type="component" value="Unassembled WGS sequence"/>
</dbReference>
<gene>
    <name evidence="6" type="ORF">SAMN05660862_1913</name>
</gene>
<dbReference type="Gene3D" id="3.30.565.10">
    <property type="entry name" value="Histidine kinase-like ATPase, C-terminal domain"/>
    <property type="match status" value="1"/>
</dbReference>
<dbReference type="InterPro" id="IPR005467">
    <property type="entry name" value="His_kinase_dom"/>
</dbReference>
<organism evidence="6 7">
    <name type="scientific">Sphingobacterium psychroaquaticum</name>
    <dbReference type="NCBI Taxonomy" id="561061"/>
    <lineage>
        <taxon>Bacteria</taxon>
        <taxon>Pseudomonadati</taxon>
        <taxon>Bacteroidota</taxon>
        <taxon>Sphingobacteriia</taxon>
        <taxon>Sphingobacteriales</taxon>
        <taxon>Sphingobacteriaceae</taxon>
        <taxon>Sphingobacterium</taxon>
    </lineage>
</organism>
<dbReference type="Gene3D" id="1.10.287.130">
    <property type="match status" value="1"/>
</dbReference>
<keyword evidence="4" id="KW-1133">Transmembrane helix</keyword>
<evidence type="ECO:0000259" key="5">
    <source>
        <dbReference type="PROSITE" id="PS50109"/>
    </source>
</evidence>
<dbReference type="InterPro" id="IPR004358">
    <property type="entry name" value="Sig_transdc_His_kin-like_C"/>
</dbReference>
<evidence type="ECO:0000256" key="3">
    <source>
        <dbReference type="ARBA" id="ARBA00022553"/>
    </source>
</evidence>
<evidence type="ECO:0000256" key="2">
    <source>
        <dbReference type="ARBA" id="ARBA00012438"/>
    </source>
</evidence>
<dbReference type="Pfam" id="PF02518">
    <property type="entry name" value="HATPase_c"/>
    <property type="match status" value="1"/>
</dbReference>
<evidence type="ECO:0000313" key="7">
    <source>
        <dbReference type="Proteomes" id="UP000192980"/>
    </source>
</evidence>
<feature type="transmembrane region" description="Helical" evidence="4">
    <location>
        <begin position="7"/>
        <end position="28"/>
    </location>
</feature>
<dbReference type="RefSeq" id="WP_085472671.1">
    <property type="nucleotide sequence ID" value="NZ_FXAU01000003.1"/>
</dbReference>
<dbReference type="PANTHER" id="PTHR43547:SF2">
    <property type="entry name" value="HYBRID SIGNAL TRANSDUCTION HISTIDINE KINASE C"/>
    <property type="match status" value="1"/>
</dbReference>
<name>A0A1X7JMY2_9SPHI</name>
<reference evidence="6 7" key="1">
    <citation type="submission" date="2017-04" db="EMBL/GenBank/DDBJ databases">
        <authorList>
            <person name="Afonso C.L."/>
            <person name="Miller P.J."/>
            <person name="Scott M.A."/>
            <person name="Spackman E."/>
            <person name="Goraichik I."/>
            <person name="Dimitrov K.M."/>
            <person name="Suarez D.L."/>
            <person name="Swayne D.E."/>
        </authorList>
    </citation>
    <scope>NUCLEOTIDE SEQUENCE [LARGE SCALE GENOMIC DNA]</scope>
    <source>
        <strain evidence="6 7">DSM 22418</strain>
    </source>
</reference>
<comment type="catalytic activity">
    <reaction evidence="1">
        <text>ATP + protein L-histidine = ADP + protein N-phospho-L-histidine.</text>
        <dbReference type="EC" id="2.7.13.3"/>
    </reaction>
</comment>
<dbReference type="InterPro" id="IPR036890">
    <property type="entry name" value="HATPase_C_sf"/>
</dbReference>
<keyword evidence="4" id="KW-0812">Transmembrane</keyword>
<dbReference type="EC" id="2.7.13.3" evidence="2"/>
<keyword evidence="6" id="KW-0808">Transferase</keyword>
<dbReference type="GO" id="GO:0000155">
    <property type="term" value="F:phosphorelay sensor kinase activity"/>
    <property type="evidence" value="ECO:0007669"/>
    <property type="project" value="TreeGrafter"/>
</dbReference>
<dbReference type="EMBL" id="FXAU01000003">
    <property type="protein sequence ID" value="SMG29349.1"/>
    <property type="molecule type" value="Genomic_DNA"/>
</dbReference>
<evidence type="ECO:0000313" key="6">
    <source>
        <dbReference type="EMBL" id="SMG29349.1"/>
    </source>
</evidence>
<dbReference type="STRING" id="561061.SAMN05660862_1913"/>
<dbReference type="SMART" id="SM00387">
    <property type="entry name" value="HATPase_c"/>
    <property type="match status" value="1"/>
</dbReference>
<dbReference type="SUPFAM" id="SSF55874">
    <property type="entry name" value="ATPase domain of HSP90 chaperone/DNA topoisomerase II/histidine kinase"/>
    <property type="match status" value="1"/>
</dbReference>
<keyword evidence="3" id="KW-0597">Phosphoprotein</keyword>
<dbReference type="OrthoDB" id="1931120at2"/>
<accession>A0A1X7JMY2</accession>
<sequence length="443" mass="50705">MNQRKDAIAIVWRIAVLLAVLFFGMWFFQKELQYTGAVLLLIGGALIFELYTYVRSHFMRIDKIVSALLYDDYSMDLGADTGKQGAMENAVRLYEKIRTKEAASVSQKMIYDQLLNGIDSGILIVKNPEGDMEITLMNTFVTNYFDIPTTSNWAFLRKRIANFCSVFETRNFTEFKTTIDIQVDKEERQTFVIQTSRSLLQGQVYYIILMDSIQRVIDVKQNEAWLSIMKVIAHELMNSLTPIHSLANNMKAILEQDDLSVEDKADLAMSLETIVNRSDHLQEFVDRYRRLTMLPTPVLKHVHLAEMVQGVVRNYRALLAQQNIQVLLHLDEGLHAAADRSQFEQVLINLLTNSVYAVSASENPTITIDLYQENKRIYCVFSDNAPLIDSTIIDKIFLPFYTTRKEGAGIGLSLSKSIIKAHNGYLYYQEKNGRNCFVIALLL</sequence>